<comment type="similarity">
    <text evidence="1 2">Belongs to the outer membrane factor (OMF) (TC 1.B.17) family.</text>
</comment>
<dbReference type="eggNOG" id="COG1538">
    <property type="taxonomic scope" value="Bacteria"/>
</dbReference>
<evidence type="ECO:0000256" key="2">
    <source>
        <dbReference type="RuleBase" id="RU362097"/>
    </source>
</evidence>
<dbReference type="KEGG" id="rme:Rmet_4649"/>
<feature type="signal peptide" evidence="2">
    <location>
        <begin position="1"/>
        <end position="38"/>
    </location>
</feature>
<dbReference type="EMBL" id="CP000353">
    <property type="protein sequence ID" value="ABF11511.1"/>
    <property type="molecule type" value="Genomic_DNA"/>
</dbReference>
<dbReference type="Gene3D" id="1.20.1600.10">
    <property type="entry name" value="Outer membrane efflux proteins (OEP)"/>
    <property type="match status" value="1"/>
</dbReference>
<dbReference type="Gene3D" id="2.20.200.10">
    <property type="entry name" value="Outer membrane efflux proteins (OEP)"/>
    <property type="match status" value="1"/>
</dbReference>
<evidence type="ECO:0000313" key="5">
    <source>
        <dbReference type="Proteomes" id="UP000002429"/>
    </source>
</evidence>
<sequence length="495" mass="52805">MASKALPGTHAQGLVKRTARAVALAAATLAALGMAACAVGPDYRTPDSEMPTQYQHAADVAAINDAREPVALDTWWAGFQDPVLTKIVERALEQNLDMAASIARVAQARAAANFAGAELLPQGNAYSDVTKLHQSVQSPLGKIGSTFPGYDRNQTLYSVGAAATWEIDIAGGLRRGAEAANAELQAAEANHMGVRILVAAEAADAYFRVRGAQARIAIAQQQVETNQRLLDLVRLRLADGIGAEREQAQAEAQLSQTRVTIPPLQIELETQLNRLDVLMGAQPGTYAAELRDSKHETQAVPQVALAQGPANLLERRPDVIAAERRLAASSARIGVATAEYYPKVSLSALLGFESLSAGKLFTAQAFQPAAAAGLRWRLFDFGRVNAEVAQAKGANAEALASYRKSMLQATEDVENALISLAQLESQNRELAVEIRAHERARNASEDAYKGGVVSLYEVLDEDRQLLAARDQQARVQADNARAAVSAFRALGGGWS</sequence>
<reference evidence="5" key="1">
    <citation type="journal article" date="2010" name="PLoS ONE">
        <title>The complete genome sequence of Cupriavidus metallidurans strain CH34, a master survivalist in harsh and anthropogenic environments.</title>
        <authorList>
            <person name="Janssen P.J."/>
            <person name="Van Houdt R."/>
            <person name="Moors H."/>
            <person name="Monsieurs P."/>
            <person name="Morin N."/>
            <person name="Michaux A."/>
            <person name="Benotmane M.A."/>
            <person name="Leys N."/>
            <person name="Vallaeys T."/>
            <person name="Lapidus A."/>
            <person name="Monchy S."/>
            <person name="Medigue C."/>
            <person name="Taghavi S."/>
            <person name="McCorkle S."/>
            <person name="Dunn J."/>
            <person name="van der Lelie D."/>
            <person name="Mergeay M."/>
        </authorList>
    </citation>
    <scope>NUCLEOTIDE SEQUENCE [LARGE SCALE GENOMIC DNA]</scope>
    <source>
        <strain evidence="5">ATCC 43123 / DSM 2839 / NBRC 102507 / CH34</strain>
    </source>
</reference>
<dbReference type="Proteomes" id="UP000002429">
    <property type="component" value="Plasmid megaplasmid"/>
</dbReference>
<proteinExistence type="inferred from homology"/>
<evidence type="ECO:0000256" key="1">
    <source>
        <dbReference type="ARBA" id="ARBA00007613"/>
    </source>
</evidence>
<dbReference type="AlphaFoldDB" id="Q1LEB5"/>
<dbReference type="PANTHER" id="PTHR30203">
    <property type="entry name" value="OUTER MEMBRANE CATION EFFLUX PROTEIN"/>
    <property type="match status" value="1"/>
</dbReference>
<feature type="coiled-coil region" evidence="3">
    <location>
        <begin position="406"/>
        <end position="440"/>
    </location>
</feature>
<dbReference type="GO" id="GO:0005886">
    <property type="term" value="C:plasma membrane"/>
    <property type="evidence" value="ECO:0007669"/>
    <property type="project" value="UniProtKB-SubCell"/>
</dbReference>
<evidence type="ECO:0000256" key="3">
    <source>
        <dbReference type="SAM" id="Coils"/>
    </source>
</evidence>
<dbReference type="RefSeq" id="WP_011519086.1">
    <property type="nucleotide sequence ID" value="NC_007974.2"/>
</dbReference>
<protein>
    <submittedName>
        <fullName evidence="4">RND efflux system, outer membrane lipoprotein</fullName>
    </submittedName>
</protein>
<comment type="subcellular location">
    <subcellularLocation>
        <location evidence="2">Cell membrane</location>
        <topology evidence="2">Lipid-anchor</topology>
    </subcellularLocation>
</comment>
<organism evidence="4 5">
    <name type="scientific">Cupriavidus metallidurans (strain ATCC 43123 / DSM 2839 / NBRC 102507 / CH34)</name>
    <name type="common">Ralstonia metallidurans</name>
    <dbReference type="NCBI Taxonomy" id="266264"/>
    <lineage>
        <taxon>Bacteria</taxon>
        <taxon>Pseudomonadati</taxon>
        <taxon>Pseudomonadota</taxon>
        <taxon>Betaproteobacteria</taxon>
        <taxon>Burkholderiales</taxon>
        <taxon>Burkholderiaceae</taxon>
        <taxon>Cupriavidus</taxon>
    </lineage>
</organism>
<keyword evidence="2" id="KW-0812">Transmembrane</keyword>
<dbReference type="SUPFAM" id="SSF56954">
    <property type="entry name" value="Outer membrane efflux proteins (OEP)"/>
    <property type="match status" value="1"/>
</dbReference>
<keyword evidence="2" id="KW-1134">Transmembrane beta strand</keyword>
<keyword evidence="4" id="KW-0614">Plasmid</keyword>
<dbReference type="InterPro" id="IPR010131">
    <property type="entry name" value="MdtP/NodT-like"/>
</dbReference>
<keyword evidence="3" id="KW-0175">Coiled coil</keyword>
<keyword evidence="2" id="KW-0732">Signal</keyword>
<dbReference type="HOGENOM" id="CLU_012817_10_6_4"/>
<keyword evidence="2 4" id="KW-0449">Lipoprotein</keyword>
<dbReference type="InterPro" id="IPR003423">
    <property type="entry name" value="OMP_efflux"/>
</dbReference>
<keyword evidence="2" id="KW-0472">Membrane</keyword>
<gene>
    <name evidence="4" type="ordered locus">Rmet_4649</name>
</gene>
<dbReference type="Pfam" id="PF02321">
    <property type="entry name" value="OEP"/>
    <property type="match status" value="2"/>
</dbReference>
<dbReference type="GO" id="GO:0015562">
    <property type="term" value="F:efflux transmembrane transporter activity"/>
    <property type="evidence" value="ECO:0007669"/>
    <property type="project" value="InterPro"/>
</dbReference>
<name>Q1LEB5_CUPMC</name>
<dbReference type="PANTHER" id="PTHR30203:SF25">
    <property type="entry name" value="OUTER MEMBRANE PROTEIN-RELATED"/>
    <property type="match status" value="1"/>
</dbReference>
<keyword evidence="5" id="KW-1185">Reference proteome</keyword>
<accession>Q1LEB5</accession>
<geneLocation type="plasmid" evidence="4 5">
    <name>megaplasmid</name>
</geneLocation>
<dbReference type="NCBIfam" id="TIGR01845">
    <property type="entry name" value="outer_NodT"/>
    <property type="match status" value="1"/>
</dbReference>
<keyword evidence="2" id="KW-0564">Palmitate</keyword>
<evidence type="ECO:0000313" key="4">
    <source>
        <dbReference type="EMBL" id="ABF11511.1"/>
    </source>
</evidence>
<feature type="chain" id="PRO_5001442028" evidence="2">
    <location>
        <begin position="39"/>
        <end position="495"/>
    </location>
</feature>